<organism evidence="1 2">
    <name type="scientific">Colletotrichum phormii</name>
    <dbReference type="NCBI Taxonomy" id="359342"/>
    <lineage>
        <taxon>Eukaryota</taxon>
        <taxon>Fungi</taxon>
        <taxon>Dikarya</taxon>
        <taxon>Ascomycota</taxon>
        <taxon>Pezizomycotina</taxon>
        <taxon>Sordariomycetes</taxon>
        <taxon>Hypocreomycetidae</taxon>
        <taxon>Glomerellales</taxon>
        <taxon>Glomerellaceae</taxon>
        <taxon>Colletotrichum</taxon>
        <taxon>Colletotrichum acutatum species complex</taxon>
    </lineage>
</organism>
<evidence type="ECO:0000313" key="1">
    <source>
        <dbReference type="EMBL" id="KAK1624056.1"/>
    </source>
</evidence>
<name>A0AAI9ZGK0_9PEZI</name>
<keyword evidence="2" id="KW-1185">Reference proteome</keyword>
<reference evidence="1" key="1">
    <citation type="submission" date="2021-06" db="EMBL/GenBank/DDBJ databases">
        <title>Comparative genomics, transcriptomics and evolutionary studies reveal genomic signatures of adaptation to plant cell wall in hemibiotrophic fungi.</title>
        <authorList>
            <consortium name="DOE Joint Genome Institute"/>
            <person name="Baroncelli R."/>
            <person name="Diaz J.F."/>
            <person name="Benocci T."/>
            <person name="Peng M."/>
            <person name="Battaglia E."/>
            <person name="Haridas S."/>
            <person name="Andreopoulos W."/>
            <person name="Labutti K."/>
            <person name="Pangilinan J."/>
            <person name="Floch G.L."/>
            <person name="Makela M.R."/>
            <person name="Henrissat B."/>
            <person name="Grigoriev I.V."/>
            <person name="Crouch J.A."/>
            <person name="De Vries R.P."/>
            <person name="Sukno S.A."/>
            <person name="Thon M.R."/>
        </authorList>
    </citation>
    <scope>NUCLEOTIDE SEQUENCE</scope>
    <source>
        <strain evidence="1">CBS 102054</strain>
    </source>
</reference>
<gene>
    <name evidence="1" type="ORF">BDP81DRAFT_438576</name>
</gene>
<evidence type="ECO:0000313" key="2">
    <source>
        <dbReference type="Proteomes" id="UP001243989"/>
    </source>
</evidence>
<accession>A0AAI9ZGK0</accession>
<dbReference type="AlphaFoldDB" id="A0AAI9ZGK0"/>
<dbReference type="RefSeq" id="XP_060440051.1">
    <property type="nucleotide sequence ID" value="XM_060591328.1"/>
</dbReference>
<dbReference type="Proteomes" id="UP001243989">
    <property type="component" value="Unassembled WGS sequence"/>
</dbReference>
<dbReference type="GeneID" id="85476190"/>
<protein>
    <submittedName>
        <fullName evidence="1">Uncharacterized protein</fullName>
    </submittedName>
</protein>
<proteinExistence type="predicted"/>
<comment type="caution">
    <text evidence="1">The sequence shown here is derived from an EMBL/GenBank/DDBJ whole genome shotgun (WGS) entry which is preliminary data.</text>
</comment>
<sequence>MSLVVILPEVSFQCWTIALTTFANGPRAKIETRDDSVNASMIFESLSKPTFNGLQRDSRNAMRISSI</sequence>
<dbReference type="EMBL" id="JAHMHQ010000026">
    <property type="protein sequence ID" value="KAK1624056.1"/>
    <property type="molecule type" value="Genomic_DNA"/>
</dbReference>